<dbReference type="Gene3D" id="3.30.70.920">
    <property type="match status" value="1"/>
</dbReference>
<dbReference type="STRING" id="28087.Lsai_3153"/>
<dbReference type="PATRIC" id="fig|28087.4.peg.3383"/>
<evidence type="ECO:0000256" key="2">
    <source>
        <dbReference type="ARBA" id="ARBA00023125"/>
    </source>
</evidence>
<dbReference type="eggNOG" id="COG1522">
    <property type="taxonomic scope" value="Bacteria"/>
</dbReference>
<dbReference type="AlphaFoldDB" id="A0A0W0YBU9"/>
<dbReference type="Pfam" id="PF01037">
    <property type="entry name" value="AsnC_trans_reg"/>
    <property type="match status" value="1"/>
</dbReference>
<dbReference type="Pfam" id="PF13412">
    <property type="entry name" value="HTH_24"/>
    <property type="match status" value="1"/>
</dbReference>
<dbReference type="PRINTS" id="PR00033">
    <property type="entry name" value="HTHASNC"/>
</dbReference>
<dbReference type="InterPro" id="IPR019887">
    <property type="entry name" value="Tscrpt_reg_AsnC/Lrp_C"/>
</dbReference>
<dbReference type="SMART" id="SM00344">
    <property type="entry name" value="HTH_ASNC"/>
    <property type="match status" value="1"/>
</dbReference>
<dbReference type="RefSeq" id="WP_027271631.1">
    <property type="nucleotide sequence ID" value="NZ_CAAAJE010000020.1"/>
</dbReference>
<dbReference type="Gene3D" id="1.10.10.10">
    <property type="entry name" value="Winged helix-like DNA-binding domain superfamily/Winged helix DNA-binding domain"/>
    <property type="match status" value="1"/>
</dbReference>
<dbReference type="InterPro" id="IPR036388">
    <property type="entry name" value="WH-like_DNA-bd_sf"/>
</dbReference>
<sequence>MKKNKEEKPTTEPAKAVFLDKIDRKILNLLQKDNQITNLSLAEKVGISAPPCFRRVKRLRDEGIIVKDVSLVDPFKAGRGLIVFANITLEKQREDLLAHFERKMAEQEEVKQCYFVSGETDYLLIIHVSDMNHYNEFARRVFANEANIKMFRSSFCLNRTKYNTNIQFPED</sequence>
<accession>A0A0W0YBU9</accession>
<dbReference type="GO" id="GO:0043565">
    <property type="term" value="F:sequence-specific DNA binding"/>
    <property type="evidence" value="ECO:0007669"/>
    <property type="project" value="InterPro"/>
</dbReference>
<dbReference type="CDD" id="cd00090">
    <property type="entry name" value="HTH_ARSR"/>
    <property type="match status" value="1"/>
</dbReference>
<gene>
    <name evidence="5" type="ORF">Lsai_3153</name>
</gene>
<dbReference type="GO" id="GO:0043200">
    <property type="term" value="P:response to amino acid"/>
    <property type="evidence" value="ECO:0007669"/>
    <property type="project" value="TreeGrafter"/>
</dbReference>
<feature type="domain" description="HTH asnC-type" evidence="4">
    <location>
        <begin position="19"/>
        <end position="80"/>
    </location>
</feature>
<keyword evidence="1" id="KW-0805">Transcription regulation</keyword>
<comment type="caution">
    <text evidence="5">The sequence shown here is derived from an EMBL/GenBank/DDBJ whole genome shotgun (WGS) entry which is preliminary data.</text>
</comment>
<reference evidence="5 6" key="1">
    <citation type="submission" date="2015-11" db="EMBL/GenBank/DDBJ databases">
        <title>Genomic analysis of 38 Legionella species identifies large and diverse effector repertoires.</title>
        <authorList>
            <person name="Burstein D."/>
            <person name="Amaro F."/>
            <person name="Zusman T."/>
            <person name="Lifshitz Z."/>
            <person name="Cohen O."/>
            <person name="Gilbert J.A."/>
            <person name="Pupko T."/>
            <person name="Shuman H.A."/>
            <person name="Segal G."/>
        </authorList>
    </citation>
    <scope>NUCLEOTIDE SEQUENCE [LARGE SCALE GENOMIC DNA]</scope>
    <source>
        <strain evidence="5 6">Mt.St.Helens-4</strain>
    </source>
</reference>
<dbReference type="InterPro" id="IPR036390">
    <property type="entry name" value="WH_DNA-bd_sf"/>
</dbReference>
<keyword evidence="2" id="KW-0238">DNA-binding</keyword>
<dbReference type="PANTHER" id="PTHR30154:SF34">
    <property type="entry name" value="TRANSCRIPTIONAL REGULATOR AZLB"/>
    <property type="match status" value="1"/>
</dbReference>
<evidence type="ECO:0000313" key="5">
    <source>
        <dbReference type="EMBL" id="KTD54331.1"/>
    </source>
</evidence>
<evidence type="ECO:0000313" key="6">
    <source>
        <dbReference type="Proteomes" id="UP000054621"/>
    </source>
</evidence>
<proteinExistence type="predicted"/>
<name>A0A0W0YBU9_9GAMM</name>
<dbReference type="Proteomes" id="UP000054621">
    <property type="component" value="Unassembled WGS sequence"/>
</dbReference>
<dbReference type="GO" id="GO:0005829">
    <property type="term" value="C:cytosol"/>
    <property type="evidence" value="ECO:0007669"/>
    <property type="project" value="TreeGrafter"/>
</dbReference>
<dbReference type="EMBL" id="LNYV01000037">
    <property type="protein sequence ID" value="KTD54331.1"/>
    <property type="molecule type" value="Genomic_DNA"/>
</dbReference>
<evidence type="ECO:0000256" key="3">
    <source>
        <dbReference type="ARBA" id="ARBA00023163"/>
    </source>
</evidence>
<dbReference type="InterPro" id="IPR011008">
    <property type="entry name" value="Dimeric_a/b-barrel"/>
</dbReference>
<dbReference type="PANTHER" id="PTHR30154">
    <property type="entry name" value="LEUCINE-RESPONSIVE REGULATORY PROTEIN"/>
    <property type="match status" value="1"/>
</dbReference>
<dbReference type="GO" id="GO:0006355">
    <property type="term" value="P:regulation of DNA-templated transcription"/>
    <property type="evidence" value="ECO:0007669"/>
    <property type="project" value="UniProtKB-ARBA"/>
</dbReference>
<dbReference type="SUPFAM" id="SSF54909">
    <property type="entry name" value="Dimeric alpha+beta barrel"/>
    <property type="match status" value="1"/>
</dbReference>
<evidence type="ECO:0000256" key="1">
    <source>
        <dbReference type="ARBA" id="ARBA00023015"/>
    </source>
</evidence>
<dbReference type="InterPro" id="IPR011991">
    <property type="entry name" value="ArsR-like_HTH"/>
</dbReference>
<protein>
    <submittedName>
        <fullName evidence="5">AsnC family transcriptional regulator</fullName>
    </submittedName>
</protein>
<dbReference type="InterPro" id="IPR019888">
    <property type="entry name" value="Tscrpt_reg_AsnC-like"/>
</dbReference>
<dbReference type="InterPro" id="IPR000485">
    <property type="entry name" value="AsnC-type_HTH_dom"/>
</dbReference>
<dbReference type="SUPFAM" id="SSF46785">
    <property type="entry name" value="Winged helix' DNA-binding domain"/>
    <property type="match status" value="1"/>
</dbReference>
<keyword evidence="3" id="KW-0804">Transcription</keyword>
<dbReference type="PROSITE" id="PS50956">
    <property type="entry name" value="HTH_ASNC_2"/>
    <property type="match status" value="1"/>
</dbReference>
<evidence type="ECO:0000259" key="4">
    <source>
        <dbReference type="PROSITE" id="PS50956"/>
    </source>
</evidence>
<dbReference type="OrthoDB" id="8590699at2"/>
<organism evidence="5 6">
    <name type="scientific">Legionella sainthelensi</name>
    <dbReference type="NCBI Taxonomy" id="28087"/>
    <lineage>
        <taxon>Bacteria</taxon>
        <taxon>Pseudomonadati</taxon>
        <taxon>Pseudomonadota</taxon>
        <taxon>Gammaproteobacteria</taxon>
        <taxon>Legionellales</taxon>
        <taxon>Legionellaceae</taxon>
        <taxon>Legionella</taxon>
    </lineage>
</organism>